<sequence>MLKELLDIKKEMDPIIKEANVKLNSLAREVIVRKKEYEIYGPMIDRVYLDNAIYVKVMSSGRDTKNDKVDIKTGFYMVFVAPEKESTKDIKNKLKVTYEQFDNKYISQLIKSCQRFKEIISKTQATLSKASHLNVQVETNLGEASSALKFNINIKYTKENQKLTRENIKSAGSFRDTKTYINLIVEKSTDSAICEKLLDDVEKYFIGGG</sequence>
<dbReference type="EMBL" id="CP020867">
    <property type="protein sequence ID" value="ARJ57456.1"/>
    <property type="molecule type" value="Genomic_DNA"/>
</dbReference>
<proteinExistence type="predicted"/>
<accession>A0A1W6BZD4</accession>
<protein>
    <submittedName>
        <fullName evidence="1">Uncharacterized protein</fullName>
    </submittedName>
</protein>
<evidence type="ECO:0000313" key="2">
    <source>
        <dbReference type="Proteomes" id="UP000192902"/>
    </source>
</evidence>
<dbReference type="Proteomes" id="UP000192902">
    <property type="component" value="Chromosome"/>
</dbReference>
<evidence type="ECO:0000313" key="1">
    <source>
        <dbReference type="EMBL" id="ARJ57456.1"/>
    </source>
</evidence>
<dbReference type="KEGG" id="ccun:CCUN_1900"/>
<dbReference type="RefSeq" id="WP_027304902.1">
    <property type="nucleotide sequence ID" value="NZ_CP020867.1"/>
</dbReference>
<dbReference type="eggNOG" id="ENOG50308K4">
    <property type="taxonomic scope" value="Bacteria"/>
</dbReference>
<dbReference type="AlphaFoldDB" id="A0A1W6BZD4"/>
<reference evidence="1 2" key="1">
    <citation type="submission" date="2017-04" db="EMBL/GenBank/DDBJ databases">
        <title>Complete genome sequence of the Campylobacter cuniculorum type strain LMG24588.</title>
        <authorList>
            <person name="Miller W.G."/>
            <person name="Yee E."/>
            <person name="Revez J."/>
            <person name="Bono J.L."/>
            <person name="Rossi M."/>
        </authorList>
    </citation>
    <scope>NUCLEOTIDE SEQUENCE [LARGE SCALE GENOMIC DNA]</scope>
    <source>
        <strain evidence="1 2">LMG 24588</strain>
    </source>
</reference>
<name>A0A1W6BZD4_9BACT</name>
<dbReference type="OrthoDB" id="5359768at2"/>
<gene>
    <name evidence="1" type="ORF">CCUN_1900</name>
</gene>
<organism evidence="1 2">
    <name type="scientific">Campylobacter cuniculorum DSM 23162 = LMG 24588</name>
    <dbReference type="NCBI Taxonomy" id="1121267"/>
    <lineage>
        <taxon>Bacteria</taxon>
        <taxon>Pseudomonadati</taxon>
        <taxon>Campylobacterota</taxon>
        <taxon>Epsilonproteobacteria</taxon>
        <taxon>Campylobacterales</taxon>
        <taxon>Campylobacteraceae</taxon>
        <taxon>Campylobacter</taxon>
    </lineage>
</organism>